<accession>A0A511F9R3</accession>
<dbReference type="Proteomes" id="UP000321723">
    <property type="component" value="Unassembled WGS sequence"/>
</dbReference>
<organism evidence="2 3">
    <name type="scientific">Cellulomonas hominis</name>
    <dbReference type="NCBI Taxonomy" id="156981"/>
    <lineage>
        <taxon>Bacteria</taxon>
        <taxon>Bacillati</taxon>
        <taxon>Actinomycetota</taxon>
        <taxon>Actinomycetes</taxon>
        <taxon>Micrococcales</taxon>
        <taxon>Cellulomonadaceae</taxon>
        <taxon>Cellulomonas</taxon>
    </lineage>
</organism>
<feature type="region of interest" description="Disordered" evidence="1">
    <location>
        <begin position="1"/>
        <end position="28"/>
    </location>
</feature>
<sequence length="171" mass="17813">MPAVGHPHRTCAEDSCQAPTTSPTFGQEAIHAPPCENGIDGPERRTEEGSKRATALAVVGLSLSLGGVVSGAAPAHAAGEYARCTNGITVSDWTGKNPKNCTSWGGYRLYNSSGKVIMTISKSPATSPVWTIIPQGYTAVQRWCSNNSATCSVAASAAIAYVQYVLTNPRS</sequence>
<reference evidence="2 3" key="1">
    <citation type="submission" date="2019-07" db="EMBL/GenBank/DDBJ databases">
        <title>Whole genome shotgun sequence of Cellulomonas hominis NBRC 16055.</title>
        <authorList>
            <person name="Hosoyama A."/>
            <person name="Uohara A."/>
            <person name="Ohji S."/>
            <person name="Ichikawa N."/>
        </authorList>
    </citation>
    <scope>NUCLEOTIDE SEQUENCE [LARGE SCALE GENOMIC DNA]</scope>
    <source>
        <strain evidence="2 3">NBRC 16055</strain>
    </source>
</reference>
<dbReference type="AlphaFoldDB" id="A0A511F9R3"/>
<comment type="caution">
    <text evidence="2">The sequence shown here is derived from an EMBL/GenBank/DDBJ whole genome shotgun (WGS) entry which is preliminary data.</text>
</comment>
<proteinExistence type="predicted"/>
<dbReference type="EMBL" id="BJVQ01000009">
    <property type="protein sequence ID" value="GEL46011.1"/>
    <property type="molecule type" value="Genomic_DNA"/>
</dbReference>
<evidence type="ECO:0000313" key="2">
    <source>
        <dbReference type="EMBL" id="GEL46011.1"/>
    </source>
</evidence>
<gene>
    <name evidence="2" type="ORF">CHO01_11270</name>
</gene>
<protein>
    <submittedName>
        <fullName evidence="2">Uncharacterized protein</fullName>
    </submittedName>
</protein>
<evidence type="ECO:0000256" key="1">
    <source>
        <dbReference type="SAM" id="MobiDB-lite"/>
    </source>
</evidence>
<evidence type="ECO:0000313" key="3">
    <source>
        <dbReference type="Proteomes" id="UP000321723"/>
    </source>
</evidence>
<keyword evidence="3" id="KW-1185">Reference proteome</keyword>
<name>A0A511F9R3_9CELL</name>